<accession>A0ABU1NJS4</accession>
<dbReference type="EMBL" id="JAVDRF010000009">
    <property type="protein sequence ID" value="MDR6538245.1"/>
    <property type="molecule type" value="Genomic_DNA"/>
</dbReference>
<dbReference type="RefSeq" id="WP_309904849.1">
    <property type="nucleotide sequence ID" value="NZ_JAVDRF010000009.1"/>
</dbReference>
<organism evidence="2 3">
    <name type="scientific">Variovorax soli</name>
    <dbReference type="NCBI Taxonomy" id="376815"/>
    <lineage>
        <taxon>Bacteria</taxon>
        <taxon>Pseudomonadati</taxon>
        <taxon>Pseudomonadota</taxon>
        <taxon>Betaproteobacteria</taxon>
        <taxon>Burkholderiales</taxon>
        <taxon>Comamonadaceae</taxon>
        <taxon>Variovorax</taxon>
    </lineage>
</organism>
<protein>
    <submittedName>
        <fullName evidence="2">Transcriptional regulator YdeE</fullName>
    </submittedName>
</protein>
<dbReference type="InterPro" id="IPR053182">
    <property type="entry name" value="YobU-like_regulator"/>
</dbReference>
<dbReference type="InterPro" id="IPR010499">
    <property type="entry name" value="AraC_E-bd"/>
</dbReference>
<dbReference type="Gene3D" id="3.20.80.10">
    <property type="entry name" value="Regulatory factor, effector binding domain"/>
    <property type="match status" value="1"/>
</dbReference>
<feature type="domain" description="AraC effector-binding" evidence="1">
    <location>
        <begin position="1"/>
        <end position="149"/>
    </location>
</feature>
<sequence length="151" mass="17185">MQPQLQRHEGFNIAGITVRTSNRSENEPHLARMNELWTRFFDERVYAMTPNRIDDMRLYGVYSAYDPEAPGAFDLTTGVAVSGGPSAVKVEAGDYLVFTGQGQMPQMVLALWESIWQYFSQHPEIRRSYRSDFEAYSGPDQVAIHIGVMMD</sequence>
<gene>
    <name evidence="2" type="ORF">J2739_004032</name>
</gene>
<evidence type="ECO:0000313" key="3">
    <source>
        <dbReference type="Proteomes" id="UP001184230"/>
    </source>
</evidence>
<evidence type="ECO:0000259" key="1">
    <source>
        <dbReference type="SMART" id="SM00871"/>
    </source>
</evidence>
<dbReference type="PANTHER" id="PTHR36444:SF2">
    <property type="entry name" value="TRANSCRIPTIONAL REGULATOR PROTEIN YOBU-RELATED"/>
    <property type="match status" value="1"/>
</dbReference>
<name>A0ABU1NJS4_9BURK</name>
<proteinExistence type="predicted"/>
<reference evidence="2 3" key="1">
    <citation type="submission" date="2023-07" db="EMBL/GenBank/DDBJ databases">
        <title>Sorghum-associated microbial communities from plants grown in Nebraska, USA.</title>
        <authorList>
            <person name="Schachtman D."/>
        </authorList>
    </citation>
    <scope>NUCLEOTIDE SEQUENCE [LARGE SCALE GENOMIC DNA]</scope>
    <source>
        <strain evidence="2 3">DS1781</strain>
    </source>
</reference>
<dbReference type="SUPFAM" id="SSF55136">
    <property type="entry name" value="Probable bacterial effector-binding domain"/>
    <property type="match status" value="1"/>
</dbReference>
<dbReference type="Pfam" id="PF14526">
    <property type="entry name" value="Cass2"/>
    <property type="match status" value="1"/>
</dbReference>
<keyword evidence="3" id="KW-1185">Reference proteome</keyword>
<dbReference type="SMART" id="SM00871">
    <property type="entry name" value="AraC_E_bind"/>
    <property type="match status" value="1"/>
</dbReference>
<evidence type="ECO:0000313" key="2">
    <source>
        <dbReference type="EMBL" id="MDR6538245.1"/>
    </source>
</evidence>
<dbReference type="InterPro" id="IPR029441">
    <property type="entry name" value="Cass2"/>
</dbReference>
<dbReference type="PANTHER" id="PTHR36444">
    <property type="entry name" value="TRANSCRIPTIONAL REGULATOR PROTEIN YOBU-RELATED"/>
    <property type="match status" value="1"/>
</dbReference>
<dbReference type="InterPro" id="IPR011256">
    <property type="entry name" value="Reg_factor_effector_dom_sf"/>
</dbReference>
<comment type="caution">
    <text evidence="2">The sequence shown here is derived from an EMBL/GenBank/DDBJ whole genome shotgun (WGS) entry which is preliminary data.</text>
</comment>
<dbReference type="Proteomes" id="UP001184230">
    <property type="component" value="Unassembled WGS sequence"/>
</dbReference>